<feature type="transmembrane region" description="Helical" evidence="1">
    <location>
        <begin position="187"/>
        <end position="206"/>
    </location>
</feature>
<evidence type="ECO:0000256" key="1">
    <source>
        <dbReference type="SAM" id="Phobius"/>
    </source>
</evidence>
<dbReference type="Proteomes" id="UP001592530">
    <property type="component" value="Unassembled WGS sequence"/>
</dbReference>
<protein>
    <submittedName>
        <fullName evidence="2">Uncharacterized protein</fullName>
    </submittedName>
</protein>
<feature type="transmembrane region" description="Helical" evidence="1">
    <location>
        <begin position="12"/>
        <end position="32"/>
    </location>
</feature>
<gene>
    <name evidence="2" type="ORF">ACEZDB_15195</name>
</gene>
<evidence type="ECO:0000313" key="3">
    <source>
        <dbReference type="Proteomes" id="UP001592530"/>
    </source>
</evidence>
<sequence length="289" mass="30055">MLRRLLALGRSVWNLLAVAMTVAGVGFALRLHYAPLRFGVIAVIAVGVAASVLVGRVAEQWLARLLRAVGYGTVLAEGLFLAHSFDSATGNDQLHEKTVHGVPLFGAVLVCCTVALAAATSRRAAVGGRTLIVGGGVAVVTGAAVLTPVLLAPPLPRTPGWALLALFAGGFAAFLISVKWLDQPRQFGVAVLCAVVLIGLLLATTVEGLLQFSAHWVPDTSPANVAAADRLQNNRLGAEDPYLWILGLAFFAALPLAGLTLRLGDGHRWWRKRSAEAGGTSTGLGPVLG</sequence>
<evidence type="ECO:0000313" key="2">
    <source>
        <dbReference type="EMBL" id="MFC1431992.1"/>
    </source>
</evidence>
<proteinExistence type="predicted"/>
<feature type="transmembrane region" description="Helical" evidence="1">
    <location>
        <begin position="102"/>
        <end position="119"/>
    </location>
</feature>
<comment type="caution">
    <text evidence="2">The sequence shown here is derived from an EMBL/GenBank/DDBJ whole genome shotgun (WGS) entry which is preliminary data.</text>
</comment>
<name>A0ABV6X1W6_9ACTN</name>
<feature type="transmembrane region" description="Helical" evidence="1">
    <location>
        <begin position="242"/>
        <end position="263"/>
    </location>
</feature>
<feature type="transmembrane region" description="Helical" evidence="1">
    <location>
        <begin position="131"/>
        <end position="155"/>
    </location>
</feature>
<keyword evidence="1" id="KW-0472">Membrane</keyword>
<feature type="transmembrane region" description="Helical" evidence="1">
    <location>
        <begin position="161"/>
        <end position="180"/>
    </location>
</feature>
<keyword evidence="1" id="KW-1133">Transmembrane helix</keyword>
<dbReference type="RefSeq" id="WP_380553304.1">
    <property type="nucleotide sequence ID" value="NZ_JBHEZY010000005.1"/>
</dbReference>
<organism evidence="2 3">
    <name type="scientific">Streptacidiphilus alkalitolerans</name>
    <dbReference type="NCBI Taxonomy" id="3342712"/>
    <lineage>
        <taxon>Bacteria</taxon>
        <taxon>Bacillati</taxon>
        <taxon>Actinomycetota</taxon>
        <taxon>Actinomycetes</taxon>
        <taxon>Kitasatosporales</taxon>
        <taxon>Streptomycetaceae</taxon>
        <taxon>Streptacidiphilus</taxon>
    </lineage>
</organism>
<dbReference type="EMBL" id="JBHEZY010000005">
    <property type="protein sequence ID" value="MFC1431992.1"/>
    <property type="molecule type" value="Genomic_DNA"/>
</dbReference>
<accession>A0ABV6X1W6</accession>
<feature type="transmembrane region" description="Helical" evidence="1">
    <location>
        <begin position="65"/>
        <end position="82"/>
    </location>
</feature>
<keyword evidence="1" id="KW-0812">Transmembrane</keyword>
<reference evidence="2 3" key="1">
    <citation type="submission" date="2024-09" db="EMBL/GenBank/DDBJ databases">
        <authorList>
            <person name="Lee S.D."/>
        </authorList>
    </citation>
    <scope>NUCLEOTIDE SEQUENCE [LARGE SCALE GENOMIC DNA]</scope>
    <source>
        <strain evidence="2 3">N1-3</strain>
    </source>
</reference>
<feature type="transmembrane region" description="Helical" evidence="1">
    <location>
        <begin position="38"/>
        <end position="58"/>
    </location>
</feature>